<evidence type="ECO:0000313" key="2">
    <source>
        <dbReference type="EMBL" id="AZA14697.1"/>
    </source>
</evidence>
<evidence type="ECO:0000313" key="3">
    <source>
        <dbReference type="Proteomes" id="UP000269019"/>
    </source>
</evidence>
<keyword evidence="1" id="KW-0812">Transmembrane</keyword>
<feature type="transmembrane region" description="Helical" evidence="1">
    <location>
        <begin position="80"/>
        <end position="102"/>
    </location>
</feature>
<accession>A0A3G6J9F4</accession>
<evidence type="ECO:0008006" key="4">
    <source>
        <dbReference type="Google" id="ProtNLM"/>
    </source>
</evidence>
<dbReference type="Pfam" id="PF13630">
    <property type="entry name" value="SdpI"/>
    <property type="match status" value="1"/>
</dbReference>
<gene>
    <name evidence="2" type="ORF">CCHOA_11630</name>
</gene>
<keyword evidence="1" id="KW-1133">Transmembrane helix</keyword>
<dbReference type="RefSeq" id="WP_123930389.1">
    <property type="nucleotide sequence ID" value="NZ_CP033896.1"/>
</dbReference>
<dbReference type="InterPro" id="IPR025962">
    <property type="entry name" value="SdpI/YhfL"/>
</dbReference>
<proteinExistence type="predicted"/>
<dbReference type="EMBL" id="CP033896">
    <property type="protein sequence ID" value="AZA14697.1"/>
    <property type="molecule type" value="Genomic_DNA"/>
</dbReference>
<feature type="transmembrane region" description="Helical" evidence="1">
    <location>
        <begin position="53"/>
        <end position="73"/>
    </location>
</feature>
<evidence type="ECO:0000256" key="1">
    <source>
        <dbReference type="SAM" id="Phobius"/>
    </source>
</evidence>
<reference evidence="2 3" key="1">
    <citation type="submission" date="2018-11" db="EMBL/GenBank/DDBJ databases">
        <authorList>
            <person name="Kleinhagauer T."/>
            <person name="Glaeser S.P."/>
            <person name="Spergser J."/>
            <person name="Ruckert C."/>
            <person name="Kaempfer P."/>
            <person name="Busse H.-J."/>
        </authorList>
    </citation>
    <scope>NUCLEOTIDE SEQUENCE [LARGE SCALE GENOMIC DNA]</scope>
    <source>
        <strain evidence="2 3">200CH</strain>
    </source>
</reference>
<keyword evidence="3" id="KW-1185">Reference proteome</keyword>
<dbReference type="OrthoDB" id="4420493at2"/>
<protein>
    <recommendedName>
        <fullName evidence="4">SdpI/YhfL protein family protein</fullName>
    </recommendedName>
</protein>
<sequence length="177" mass="17328">MVVIASILLLLAVGLIVLGALAWAGKLPGNGIVGIRVPASRKRQFLWDVAHKVAGPIWVVGGVAWLLGGLVALRAEGWLWIIPALAAIAGFILFGTGSAMGANAATTVAKNTPEPAPSGCCSAGDTTAGDNAGVSGTSPEGSCGGDCSGGGCGSTAAPNIDLAAARKAAAQRDNAEG</sequence>
<dbReference type="KEGG" id="ccho:CCHOA_11630"/>
<keyword evidence="1" id="KW-0472">Membrane</keyword>
<name>A0A3G6J9F4_9CORY</name>
<organism evidence="2 3">
    <name type="scientific">Corynebacterium choanae</name>
    <dbReference type="NCBI Taxonomy" id="1862358"/>
    <lineage>
        <taxon>Bacteria</taxon>
        <taxon>Bacillati</taxon>
        <taxon>Actinomycetota</taxon>
        <taxon>Actinomycetes</taxon>
        <taxon>Mycobacteriales</taxon>
        <taxon>Corynebacteriaceae</taxon>
        <taxon>Corynebacterium</taxon>
    </lineage>
</organism>
<dbReference type="Proteomes" id="UP000269019">
    <property type="component" value="Chromosome"/>
</dbReference>
<dbReference type="AlphaFoldDB" id="A0A3G6J9F4"/>